<evidence type="ECO:0000313" key="2">
    <source>
        <dbReference type="EMBL" id="BAN21684.1"/>
    </source>
</evidence>
<organism evidence="2">
    <name type="scientific">Riptortus pedestris</name>
    <name type="common">Bean bug</name>
    <dbReference type="NCBI Taxonomy" id="329032"/>
    <lineage>
        <taxon>Eukaryota</taxon>
        <taxon>Metazoa</taxon>
        <taxon>Ecdysozoa</taxon>
        <taxon>Arthropoda</taxon>
        <taxon>Hexapoda</taxon>
        <taxon>Insecta</taxon>
        <taxon>Pterygota</taxon>
        <taxon>Neoptera</taxon>
        <taxon>Paraneoptera</taxon>
        <taxon>Hemiptera</taxon>
        <taxon>Heteroptera</taxon>
        <taxon>Panheteroptera</taxon>
        <taxon>Pentatomomorpha</taxon>
        <taxon>Coreoidea</taxon>
        <taxon>Alydidae</taxon>
        <taxon>Riptortus</taxon>
    </lineage>
</organism>
<protein>
    <submittedName>
        <fullName evidence="2">Uncharacterized protein</fullName>
    </submittedName>
</protein>
<proteinExistence type="evidence at transcript level"/>
<feature type="compositionally biased region" description="Polar residues" evidence="1">
    <location>
        <begin position="88"/>
        <end position="110"/>
    </location>
</feature>
<sequence length="971" mass="106295">MSRKSKNEQSISETARISTLCTSYAGSENNQSLTDLSSRNSGRNNESLNKKNDPSPRKSFKRKEQSFISPDSDSTNDYEDHVSLVGGRNSSKKYNSNENITPKTKPTRSSHALDIDLFSIDSGKTIEKVAKKYLDRSQSLDSNKSCQSKKDKSSLFKLTITPRSGSVVGYSTIRLDDEVLPTPLSEAGTASSRKRSSIVENTTPRIKLLKSPHNKRKSGGRKSSGARSEDNCKHTQTPMSADYDNHKHSQTATSQSQPLQVSRVSNNTSTPSSDHEQQAKALLSLKARRSLRQKEMDESDRTPGINLSDKTTPLSALSPKARRSLMKETQTPLGRETKDQSQRLVPSISKSSQTPKLQISSTTPETESTNVEFNRSRRSQLSDISSPINNSTNIVRSKSRTPNDSVLKSSLSNSRSVSEVSTKGTPRSHDGHPSSNTTEDKCETNEVNSPLQVKEQRKAIAPREPLRRGRSRNISEKPVTNENLDDLSLAKSKTTGKRNRIGRAGADLSPLQKKPVKVTDEKEDKNARSDGFPIEDSTVGTSSPPKRKRGRKQIETLSGETQLETEVIRRNHSLEIKENKKKYAKGPLKSPPTSRRTRAGTKGDIPAVSKKVVQSTKDASEDGSGLKAVTSAKKLPPSGNKFISSPIVLDKIKKRRAAASKDDGASPSLTRKTRNNQQTNNRVTEPVIQKKAKRGKSPTSIESNVDAQPISPQEKAQEEKTSPSYKRKTRNAKQPNISPEKPLPSKNNTRNKVLKNKSLDKEINPEPQRSPVQGGKQPKVVAISVAERRPKNRPATIVTKAKKISIAPTGKGRKSVRSPVSRKGLRVTFKTSPPKRSAQGSEPPSKRGKTQLGSESSPSKKRGTRAKPQPSSESIAVAKSEPSPARRRGTRAKPLPSPAEEAKSVALKKVRAAKSQRPTTSPVTINEVEGSIIRKRGRPPKSEPSPLKKKADRPEPSVEVKGVGSVAPKRG</sequence>
<feature type="compositionally biased region" description="Basic and acidic residues" evidence="1">
    <location>
        <begin position="517"/>
        <end position="528"/>
    </location>
</feature>
<feature type="compositionally biased region" description="Polar residues" evidence="1">
    <location>
        <begin position="66"/>
        <end position="75"/>
    </location>
</feature>
<feature type="region of interest" description="Disordered" evidence="1">
    <location>
        <begin position="23"/>
        <end position="111"/>
    </location>
</feature>
<feature type="compositionally biased region" description="Low complexity" evidence="1">
    <location>
        <begin position="405"/>
        <end position="421"/>
    </location>
</feature>
<feature type="compositionally biased region" description="Polar residues" evidence="1">
    <location>
        <begin position="23"/>
        <end position="47"/>
    </location>
</feature>
<feature type="compositionally biased region" description="Polar residues" evidence="1">
    <location>
        <begin position="342"/>
        <end position="404"/>
    </location>
</feature>
<evidence type="ECO:0000256" key="1">
    <source>
        <dbReference type="SAM" id="MobiDB-lite"/>
    </source>
</evidence>
<feature type="compositionally biased region" description="Basic and acidic residues" evidence="1">
    <location>
        <begin position="427"/>
        <end position="444"/>
    </location>
</feature>
<feature type="compositionally biased region" description="Polar residues" evidence="1">
    <location>
        <begin position="250"/>
        <end position="272"/>
    </location>
</feature>
<accession>R4WEL1</accession>
<feature type="compositionally biased region" description="Basic and acidic residues" evidence="1">
    <location>
        <begin position="566"/>
        <end position="578"/>
    </location>
</feature>
<name>R4WEL1_RIPPE</name>
<feature type="compositionally biased region" description="Basic and acidic residues" evidence="1">
    <location>
        <begin position="292"/>
        <end position="301"/>
    </location>
</feature>
<feature type="region of interest" description="Disordered" evidence="1">
    <location>
        <begin position="178"/>
        <end position="971"/>
    </location>
</feature>
<dbReference type="AlphaFoldDB" id="R4WEL1"/>
<feature type="compositionally biased region" description="Polar residues" evidence="1">
    <location>
        <begin position="555"/>
        <end position="564"/>
    </location>
</feature>
<reference evidence="2" key="1">
    <citation type="journal article" date="2013" name="PLoS ONE">
        <title>Gene expression in gut symbiotic organ of stinkbug affected by extracellular bacterial symbiont.</title>
        <authorList>
            <person name="Futahashi R."/>
            <person name="Tanaka K."/>
            <person name="Tanahashi M."/>
            <person name="Nikoh N."/>
            <person name="Kikuchi Y."/>
            <person name="Lee B.L."/>
            <person name="Fukatsu T."/>
        </authorList>
    </citation>
    <scope>NUCLEOTIDE SEQUENCE</scope>
    <source>
        <tissue evidence="2">Midgut</tissue>
    </source>
</reference>
<dbReference type="EMBL" id="AK418614">
    <property type="protein sequence ID" value="BAN21684.1"/>
    <property type="molecule type" value="mRNA"/>
</dbReference>
<feature type="compositionally biased region" description="Polar residues" evidence="1">
    <location>
        <begin position="697"/>
        <end position="706"/>
    </location>
</feature>
<feature type="compositionally biased region" description="Basic residues" evidence="1">
    <location>
        <begin position="207"/>
        <end position="220"/>
    </location>
</feature>
<feature type="non-terminal residue" evidence="2">
    <location>
        <position position="971"/>
    </location>
</feature>